<evidence type="ECO:0000313" key="6">
    <source>
        <dbReference type="EMBL" id="CAF4272140.1"/>
    </source>
</evidence>
<dbReference type="Proteomes" id="UP000663845">
    <property type="component" value="Unassembled WGS sequence"/>
</dbReference>
<keyword evidence="3" id="KW-0862">Zinc</keyword>
<dbReference type="GO" id="GO:0008270">
    <property type="term" value="F:zinc ion binding"/>
    <property type="evidence" value="ECO:0007669"/>
    <property type="project" value="UniProtKB-KW"/>
</dbReference>
<protein>
    <recommendedName>
        <fullName evidence="4">FLYWCH-type domain-containing protein</fullName>
    </recommendedName>
</protein>
<dbReference type="Gene3D" id="2.20.25.240">
    <property type="match status" value="1"/>
</dbReference>
<dbReference type="Proteomes" id="UP000663844">
    <property type="component" value="Unassembled WGS sequence"/>
</dbReference>
<dbReference type="Pfam" id="PF04500">
    <property type="entry name" value="FLYWCH"/>
    <property type="match status" value="1"/>
</dbReference>
<evidence type="ECO:0000256" key="1">
    <source>
        <dbReference type="ARBA" id="ARBA00022723"/>
    </source>
</evidence>
<name>A0A814KA56_9BILA</name>
<evidence type="ECO:0000313" key="7">
    <source>
        <dbReference type="Proteomes" id="UP000663845"/>
    </source>
</evidence>
<evidence type="ECO:0000259" key="4">
    <source>
        <dbReference type="Pfam" id="PF04500"/>
    </source>
</evidence>
<evidence type="ECO:0000256" key="3">
    <source>
        <dbReference type="ARBA" id="ARBA00022833"/>
    </source>
</evidence>
<organism evidence="5 7">
    <name type="scientific">Adineta steineri</name>
    <dbReference type="NCBI Taxonomy" id="433720"/>
    <lineage>
        <taxon>Eukaryota</taxon>
        <taxon>Metazoa</taxon>
        <taxon>Spiralia</taxon>
        <taxon>Gnathifera</taxon>
        <taxon>Rotifera</taxon>
        <taxon>Eurotatoria</taxon>
        <taxon>Bdelloidea</taxon>
        <taxon>Adinetida</taxon>
        <taxon>Adinetidae</taxon>
        <taxon>Adineta</taxon>
    </lineage>
</organism>
<proteinExistence type="predicted"/>
<sequence>MASSKSKRISASYSSITSGLNSSKCEALVKSSQSLALVRDITFSKPNQERDLLMINEFSYTLNKEKNMLFYWRCESCSYNAILITNKCLIMNKHFIESTGKNDHTYTPSLAEQEIRVFRSHVKFT</sequence>
<dbReference type="EMBL" id="CAJNOG010000181">
    <property type="protein sequence ID" value="CAF1048645.1"/>
    <property type="molecule type" value="Genomic_DNA"/>
</dbReference>
<evidence type="ECO:0000313" key="5">
    <source>
        <dbReference type="EMBL" id="CAF1048645.1"/>
    </source>
</evidence>
<feature type="domain" description="FLYWCH-type" evidence="4">
    <location>
        <begin position="43"/>
        <end position="86"/>
    </location>
</feature>
<dbReference type="InterPro" id="IPR007588">
    <property type="entry name" value="Znf_FLYWCH"/>
</dbReference>
<gene>
    <name evidence="5" type="ORF">JYZ213_LOCUS18552</name>
    <name evidence="6" type="ORF">OXD698_LOCUS44572</name>
</gene>
<accession>A0A814KA56</accession>
<reference evidence="5" key="1">
    <citation type="submission" date="2021-02" db="EMBL/GenBank/DDBJ databases">
        <authorList>
            <person name="Nowell W R."/>
        </authorList>
    </citation>
    <scope>NUCLEOTIDE SEQUENCE</scope>
</reference>
<comment type="caution">
    <text evidence="5">The sequence shown here is derived from an EMBL/GenBank/DDBJ whole genome shotgun (WGS) entry which is preliminary data.</text>
</comment>
<dbReference type="EMBL" id="CAJOAZ010013818">
    <property type="protein sequence ID" value="CAF4272140.1"/>
    <property type="molecule type" value="Genomic_DNA"/>
</dbReference>
<dbReference type="AlphaFoldDB" id="A0A814KA56"/>
<keyword evidence="2" id="KW-0863">Zinc-finger</keyword>
<keyword evidence="1" id="KW-0479">Metal-binding</keyword>
<evidence type="ECO:0000256" key="2">
    <source>
        <dbReference type="ARBA" id="ARBA00022771"/>
    </source>
</evidence>